<evidence type="ECO:0000313" key="2">
    <source>
        <dbReference type="Proteomes" id="UP000041254"/>
    </source>
</evidence>
<dbReference type="InParanoid" id="A0A0G4EB93"/>
<dbReference type="PhylomeDB" id="A0A0G4EB93"/>
<reference evidence="1 2" key="1">
    <citation type="submission" date="2014-11" db="EMBL/GenBank/DDBJ databases">
        <authorList>
            <person name="Zhu J."/>
            <person name="Qi W."/>
            <person name="Song R."/>
        </authorList>
    </citation>
    <scope>NUCLEOTIDE SEQUENCE [LARGE SCALE GENOMIC DNA]</scope>
</reference>
<keyword evidence="2" id="KW-1185">Reference proteome</keyword>
<dbReference type="InterPro" id="IPR036047">
    <property type="entry name" value="F-box-like_dom_sf"/>
</dbReference>
<dbReference type="Gene3D" id="1.20.1280.50">
    <property type="match status" value="1"/>
</dbReference>
<dbReference type="AlphaFoldDB" id="A0A0G4EB93"/>
<name>A0A0G4EB93_VITBC</name>
<dbReference type="VEuPathDB" id="CryptoDB:Vbra_11190"/>
<accession>A0A0G4EB93</accession>
<gene>
    <name evidence="1" type="ORF">Vbra_11190</name>
</gene>
<sequence length="159" mass="17969">MALSPECAYTVMSYLGCGRALAACEQVSGVWQEASLFADQHLWKQLCERHHIKQTGTRTRGRLGWKELYVKHTCVECAEPATRVFSAQHASGDTKVPLCKTCAAKDFRQPRNFPRVSKDEWAYHNLRAALLRFQGIKKRPMLVKRPRTSSSSGSKTDRG</sequence>
<proteinExistence type="predicted"/>
<dbReference type="Proteomes" id="UP000041254">
    <property type="component" value="Unassembled WGS sequence"/>
</dbReference>
<evidence type="ECO:0008006" key="3">
    <source>
        <dbReference type="Google" id="ProtNLM"/>
    </source>
</evidence>
<dbReference type="EMBL" id="CDMY01000123">
    <property type="protein sequence ID" value="CEL92967.1"/>
    <property type="molecule type" value="Genomic_DNA"/>
</dbReference>
<dbReference type="SUPFAM" id="SSF81383">
    <property type="entry name" value="F-box domain"/>
    <property type="match status" value="1"/>
</dbReference>
<protein>
    <recommendedName>
        <fullName evidence="3">F-box domain-containing protein</fullName>
    </recommendedName>
</protein>
<evidence type="ECO:0000313" key="1">
    <source>
        <dbReference type="EMBL" id="CEL92967.1"/>
    </source>
</evidence>
<organism evidence="1 2">
    <name type="scientific">Vitrella brassicaformis (strain CCMP3155)</name>
    <dbReference type="NCBI Taxonomy" id="1169540"/>
    <lineage>
        <taxon>Eukaryota</taxon>
        <taxon>Sar</taxon>
        <taxon>Alveolata</taxon>
        <taxon>Colpodellida</taxon>
        <taxon>Vitrellaceae</taxon>
        <taxon>Vitrella</taxon>
    </lineage>
</organism>